<accession>A0ABY1IEK9</accession>
<feature type="binding site" evidence="8">
    <location>
        <position position="150"/>
    </location>
    <ligand>
        <name>substrate</name>
    </ligand>
</feature>
<evidence type="ECO:0000313" key="13">
    <source>
        <dbReference type="EMBL" id="SHJ06374.1"/>
    </source>
</evidence>
<gene>
    <name evidence="8" type="primary">hemA</name>
    <name evidence="13" type="ORF">SAMN05216246_11011</name>
</gene>
<comment type="caution">
    <text evidence="8">Lacks conserved residue(s) required for the propagation of feature annotation.</text>
</comment>
<dbReference type="SUPFAM" id="SSF69742">
    <property type="entry name" value="Glutamyl tRNA-reductase catalytic, N-terminal domain"/>
    <property type="match status" value="1"/>
</dbReference>
<dbReference type="InterPro" id="IPR006151">
    <property type="entry name" value="Shikm_DH/Glu-tRNA_Rdtase"/>
</dbReference>
<comment type="domain">
    <text evidence="8">Possesses an unusual extended V-shaped dimeric structure with each monomer consisting of three distinct domains arranged along a curved 'spinal' alpha-helix. The N-terminal catalytic domain specifically recognizes the glutamate moiety of the substrate. The second domain is the NADPH-binding domain, and the third C-terminal domain is responsible for dimerization.</text>
</comment>
<dbReference type="InterPro" id="IPR015895">
    <property type="entry name" value="4pyrrol_synth_GluRdtase_N"/>
</dbReference>
<sequence length="479" mass="49944">MRYWRARDRCFNSSTVTIHLLSADHLSQGLDVVARLGVNPRRLGPDILAAVPGLRGVLVLATCNRLAVLLDTPVDDPDGGSGASARPGDSPSPTASAASVVSALLERRAGMPEGTAVLTAVQGSEAYRELIATAAGLRSMVVGEREIAGQLRRALARATTEGTASAELCRLVERASAASRRVARETALAGAGRSLVAVGLGLAAQHMPVLEGARVVVVGTGAYAGATVAALRDRGVRDIAVHSHSDRTSRSGFSAAGTDRATAFARKRGLSVVGPHELPDRLADADLVITCRGLGSPVITRELVDDALFRRAARERSSREAVRPLVILDLALSRDVDPDVAATPGALLIDLPRIRQAVPAAQTVQVETAEAIVAEEAAALERLMGGRRMDPVIRALRGRAEDVVAREAARLRPVDGRVDLDDAVRALERLAAALMHAPSEAARAAGESGRAQDYLTALPMVLGPIDSLGAPAPRAGGAR</sequence>
<evidence type="ECO:0000256" key="8">
    <source>
        <dbReference type="HAMAP-Rule" id="MF_00087"/>
    </source>
</evidence>
<evidence type="ECO:0000256" key="3">
    <source>
        <dbReference type="ARBA" id="ARBA00012970"/>
    </source>
</evidence>
<feature type="binding site" evidence="8">
    <location>
        <position position="139"/>
    </location>
    <ligand>
        <name>substrate</name>
    </ligand>
</feature>
<organism evidence="13 14">
    <name type="scientific">Actinomyces denticolens</name>
    <dbReference type="NCBI Taxonomy" id="52767"/>
    <lineage>
        <taxon>Bacteria</taxon>
        <taxon>Bacillati</taxon>
        <taxon>Actinomycetota</taxon>
        <taxon>Actinomycetes</taxon>
        <taxon>Actinomycetales</taxon>
        <taxon>Actinomycetaceae</taxon>
        <taxon>Actinomyces</taxon>
    </lineage>
</organism>
<feature type="domain" description="Quinate/shikimate 5-dehydrogenase/glutamyl-tRNA reductase" evidence="11">
    <location>
        <begin position="202"/>
        <end position="354"/>
    </location>
</feature>
<dbReference type="HAMAP" id="MF_00087">
    <property type="entry name" value="Glu_tRNA_reductase"/>
    <property type="match status" value="1"/>
</dbReference>
<dbReference type="Pfam" id="PF05201">
    <property type="entry name" value="GlutR_N"/>
    <property type="match status" value="1"/>
</dbReference>
<evidence type="ECO:0000259" key="11">
    <source>
        <dbReference type="Pfam" id="PF01488"/>
    </source>
</evidence>
<dbReference type="InterPro" id="IPR036291">
    <property type="entry name" value="NAD(P)-bd_dom_sf"/>
</dbReference>
<comment type="similarity">
    <text evidence="2 8">Belongs to the glutamyl-tRNA reductase family.</text>
</comment>
<dbReference type="Gene3D" id="3.30.460.30">
    <property type="entry name" value="Glutamyl-tRNA reductase, N-terminal domain"/>
    <property type="match status" value="1"/>
</dbReference>
<dbReference type="InterPro" id="IPR000343">
    <property type="entry name" value="4pyrrol_synth_GluRdtase"/>
</dbReference>
<feature type="region of interest" description="Disordered" evidence="9">
    <location>
        <begin position="76"/>
        <end position="96"/>
    </location>
</feature>
<evidence type="ECO:0000256" key="6">
    <source>
        <dbReference type="ARBA" id="ARBA00023244"/>
    </source>
</evidence>
<comment type="function">
    <text evidence="8">Catalyzes the NADPH-dependent reduction of glutamyl-tRNA(Glu) to glutamate 1-semialdehyde (GSA).</text>
</comment>
<dbReference type="SUPFAM" id="SSF51735">
    <property type="entry name" value="NAD(P)-binding Rossmann-fold domains"/>
    <property type="match status" value="1"/>
</dbReference>
<comment type="subunit">
    <text evidence="8">Homodimer.</text>
</comment>
<protein>
    <recommendedName>
        <fullName evidence="3 8">Glutamyl-tRNA reductase</fullName>
        <shortName evidence="8">GluTR</shortName>
        <ecNumber evidence="3 8">1.2.1.70</ecNumber>
    </recommendedName>
</protein>
<comment type="catalytic activity">
    <reaction evidence="7 8">
        <text>(S)-4-amino-5-oxopentanoate + tRNA(Glu) + NADP(+) = L-glutamyl-tRNA(Glu) + NADPH + H(+)</text>
        <dbReference type="Rhea" id="RHEA:12344"/>
        <dbReference type="Rhea" id="RHEA-COMP:9663"/>
        <dbReference type="Rhea" id="RHEA-COMP:9680"/>
        <dbReference type="ChEBI" id="CHEBI:15378"/>
        <dbReference type="ChEBI" id="CHEBI:57501"/>
        <dbReference type="ChEBI" id="CHEBI:57783"/>
        <dbReference type="ChEBI" id="CHEBI:58349"/>
        <dbReference type="ChEBI" id="CHEBI:78442"/>
        <dbReference type="ChEBI" id="CHEBI:78520"/>
        <dbReference type="EC" id="1.2.1.70"/>
    </reaction>
</comment>
<dbReference type="InterPro" id="IPR036343">
    <property type="entry name" value="GluRdtase_N_sf"/>
</dbReference>
<feature type="domain" description="Glutamyl-tRNA reductase N-terminal" evidence="12">
    <location>
        <begin position="23"/>
        <end position="186"/>
    </location>
</feature>
<feature type="binding site" evidence="8">
    <location>
        <begin position="62"/>
        <end position="65"/>
    </location>
    <ligand>
        <name>substrate</name>
    </ligand>
</feature>
<evidence type="ECO:0000256" key="9">
    <source>
        <dbReference type="SAM" id="MobiDB-lite"/>
    </source>
</evidence>
<evidence type="ECO:0000256" key="1">
    <source>
        <dbReference type="ARBA" id="ARBA00005059"/>
    </source>
</evidence>
<dbReference type="Pfam" id="PF00745">
    <property type="entry name" value="GlutR_dimer"/>
    <property type="match status" value="1"/>
</dbReference>
<dbReference type="InterPro" id="IPR036453">
    <property type="entry name" value="GluRdtase_dimer_dom_sf"/>
</dbReference>
<keyword evidence="6 8" id="KW-0627">Porphyrin biosynthesis</keyword>
<evidence type="ECO:0000256" key="7">
    <source>
        <dbReference type="ARBA" id="ARBA00047464"/>
    </source>
</evidence>
<reference evidence="13 14" key="1">
    <citation type="submission" date="2016-11" db="EMBL/GenBank/DDBJ databases">
        <authorList>
            <person name="Varghese N."/>
            <person name="Submissions S."/>
        </authorList>
    </citation>
    <scope>NUCLEOTIDE SEQUENCE [LARGE SCALE GENOMIC DNA]</scope>
    <source>
        <strain evidence="13 14">PA</strain>
    </source>
</reference>
<dbReference type="PANTHER" id="PTHR43013:SF1">
    <property type="entry name" value="GLUTAMYL-TRNA REDUCTASE"/>
    <property type="match status" value="1"/>
</dbReference>
<feature type="binding site" evidence="8">
    <location>
        <begin position="144"/>
        <end position="146"/>
    </location>
    <ligand>
        <name>substrate</name>
    </ligand>
</feature>
<keyword evidence="14" id="KW-1185">Reference proteome</keyword>
<dbReference type="Proteomes" id="UP000184390">
    <property type="component" value="Unassembled WGS sequence"/>
</dbReference>
<comment type="caution">
    <text evidence="13">The sequence shown here is derived from an EMBL/GenBank/DDBJ whole genome shotgun (WGS) entry which is preliminary data.</text>
</comment>
<dbReference type="EC" id="1.2.1.70" evidence="3 8"/>
<keyword evidence="4 8" id="KW-0521">NADP</keyword>
<feature type="domain" description="Tetrapyrrole biosynthesis glutamyl-tRNA reductase dimerisation" evidence="10">
    <location>
        <begin position="369"/>
        <end position="459"/>
    </location>
</feature>
<comment type="miscellaneous">
    <text evidence="8">During catalysis, the active site Cys acts as a nucleophile attacking the alpha-carbonyl group of tRNA-bound glutamate with the formation of a thioester intermediate between enzyme and glutamate, and the concomitant release of tRNA(Glu). The thioester intermediate is finally reduced by direct hydride transfer from NADPH, to form the product GSA.</text>
</comment>
<feature type="binding site" evidence="8">
    <location>
        <begin position="219"/>
        <end position="224"/>
    </location>
    <ligand>
        <name>NADP(+)</name>
        <dbReference type="ChEBI" id="CHEBI:58349"/>
    </ligand>
</feature>
<evidence type="ECO:0000256" key="5">
    <source>
        <dbReference type="ARBA" id="ARBA00023002"/>
    </source>
</evidence>
<dbReference type="InterPro" id="IPR015896">
    <property type="entry name" value="4pyrrol_synth_GluRdtase_dimer"/>
</dbReference>
<evidence type="ECO:0000259" key="10">
    <source>
        <dbReference type="Pfam" id="PF00745"/>
    </source>
</evidence>
<dbReference type="PIRSF" id="PIRSF000445">
    <property type="entry name" value="4pyrrol_synth_GluRdtase"/>
    <property type="match status" value="1"/>
</dbReference>
<keyword evidence="5 8" id="KW-0560">Oxidoreductase</keyword>
<proteinExistence type="inferred from homology"/>
<evidence type="ECO:0000256" key="4">
    <source>
        <dbReference type="ARBA" id="ARBA00022857"/>
    </source>
</evidence>
<evidence type="ECO:0000313" key="14">
    <source>
        <dbReference type="Proteomes" id="UP000184390"/>
    </source>
</evidence>
<evidence type="ECO:0000259" key="12">
    <source>
        <dbReference type="Pfam" id="PF05201"/>
    </source>
</evidence>
<dbReference type="PANTHER" id="PTHR43013">
    <property type="entry name" value="GLUTAMYL-TRNA REDUCTASE"/>
    <property type="match status" value="1"/>
</dbReference>
<dbReference type="Pfam" id="PF01488">
    <property type="entry name" value="Shikimate_DH"/>
    <property type="match status" value="1"/>
</dbReference>
<name>A0ABY1IEK9_9ACTO</name>
<dbReference type="SUPFAM" id="SSF69075">
    <property type="entry name" value="Glutamyl tRNA-reductase dimerization domain"/>
    <property type="match status" value="1"/>
</dbReference>
<feature type="active site" description="Nucleophile" evidence="8">
    <location>
        <position position="63"/>
    </location>
</feature>
<dbReference type="Gene3D" id="3.40.50.720">
    <property type="entry name" value="NAD(P)-binding Rossmann-like Domain"/>
    <property type="match status" value="1"/>
</dbReference>
<evidence type="ECO:0000256" key="2">
    <source>
        <dbReference type="ARBA" id="ARBA00005916"/>
    </source>
</evidence>
<comment type="pathway">
    <text evidence="1 8">Porphyrin-containing compound metabolism; protoporphyrin-IX biosynthesis; 5-aminolevulinate from L-glutamyl-tRNA(Glu): step 1/2.</text>
</comment>
<dbReference type="EMBL" id="FQYL01000010">
    <property type="protein sequence ID" value="SHJ06374.1"/>
    <property type="molecule type" value="Genomic_DNA"/>
</dbReference>